<keyword evidence="1" id="KW-0812">Transmembrane</keyword>
<dbReference type="EMBL" id="JEMT01029987">
    <property type="protein sequence ID" value="EXX50334.1"/>
    <property type="molecule type" value="Genomic_DNA"/>
</dbReference>
<keyword evidence="2" id="KW-0732">Signal</keyword>
<reference evidence="3 4" key="1">
    <citation type="submission" date="2014-02" db="EMBL/GenBank/DDBJ databases">
        <title>Single nucleus genome sequencing reveals high similarity among nuclei of an endomycorrhizal fungus.</title>
        <authorList>
            <person name="Lin K."/>
            <person name="Geurts R."/>
            <person name="Zhang Z."/>
            <person name="Limpens E."/>
            <person name="Saunders D.G."/>
            <person name="Mu D."/>
            <person name="Pang E."/>
            <person name="Cao H."/>
            <person name="Cha H."/>
            <person name="Lin T."/>
            <person name="Zhou Q."/>
            <person name="Shang Y."/>
            <person name="Li Y."/>
            <person name="Ivanov S."/>
            <person name="Sharma T."/>
            <person name="Velzen R.V."/>
            <person name="Ruijter N.D."/>
            <person name="Aanen D.K."/>
            <person name="Win J."/>
            <person name="Kamoun S."/>
            <person name="Bisseling T."/>
            <person name="Huang S."/>
        </authorList>
    </citation>
    <scope>NUCLEOTIDE SEQUENCE [LARGE SCALE GENOMIC DNA]</scope>
    <source>
        <strain evidence="4">DAOM197198w</strain>
    </source>
</reference>
<name>A0A015J5Y1_RHIIW</name>
<sequence length="347" mass="37137">MISLCELIFLVFTSSPSLPPIMFVNVVSDDEAVVIFLLTELIVAGTGIADAGDVSIVVDFFADLNARILLGRVFFGVFLLFASVSAIIASSFCIFRIFSLSTIVLLVDDGFTTGEIGDAGNENVFGDIGECGENCKFGVNGRDFNGAGRDFDGFGEKTLLFCAEERDILVFDDDVDVTRDDLDGCKLVGLDNCDDDGGEVEGFGDDGREYRGKNEEKLEAIIAETEANNKNTPKNTRPSKIRAFKSAKKSTTIDTSPASAIPVPATINSVKRNITTASSSDTTLTNMIGGNDGDEVKTRKMSSQSEIIIRNSANSDTIHFNPKENTGQSLVGGDGVIRVTLTPAVCR</sequence>
<evidence type="ECO:0000313" key="3">
    <source>
        <dbReference type="EMBL" id="EXX50334.1"/>
    </source>
</evidence>
<keyword evidence="4" id="KW-1185">Reference proteome</keyword>
<organism evidence="3 4">
    <name type="scientific">Rhizophagus irregularis (strain DAOM 197198w)</name>
    <name type="common">Glomus intraradices</name>
    <dbReference type="NCBI Taxonomy" id="1432141"/>
    <lineage>
        <taxon>Eukaryota</taxon>
        <taxon>Fungi</taxon>
        <taxon>Fungi incertae sedis</taxon>
        <taxon>Mucoromycota</taxon>
        <taxon>Glomeromycotina</taxon>
        <taxon>Glomeromycetes</taxon>
        <taxon>Glomerales</taxon>
        <taxon>Glomeraceae</taxon>
        <taxon>Rhizophagus</taxon>
    </lineage>
</organism>
<dbReference type="AlphaFoldDB" id="A0A015J5Y1"/>
<evidence type="ECO:0000256" key="1">
    <source>
        <dbReference type="SAM" id="Phobius"/>
    </source>
</evidence>
<protein>
    <submittedName>
        <fullName evidence="3">Uncharacterized protein</fullName>
    </submittedName>
</protein>
<feature type="signal peptide" evidence="2">
    <location>
        <begin position="1"/>
        <end position="17"/>
    </location>
</feature>
<keyword evidence="1" id="KW-1133">Transmembrane helix</keyword>
<dbReference type="Proteomes" id="UP000022910">
    <property type="component" value="Unassembled WGS sequence"/>
</dbReference>
<evidence type="ECO:0000256" key="2">
    <source>
        <dbReference type="SAM" id="SignalP"/>
    </source>
</evidence>
<feature type="transmembrane region" description="Helical" evidence="1">
    <location>
        <begin position="73"/>
        <end position="98"/>
    </location>
</feature>
<proteinExistence type="predicted"/>
<evidence type="ECO:0000313" key="4">
    <source>
        <dbReference type="Proteomes" id="UP000022910"/>
    </source>
</evidence>
<feature type="chain" id="PRO_5001474466" evidence="2">
    <location>
        <begin position="18"/>
        <end position="347"/>
    </location>
</feature>
<dbReference type="HOGENOM" id="CLU_799619_0_0_1"/>
<accession>A0A015J5Y1</accession>
<keyword evidence="1" id="KW-0472">Membrane</keyword>
<gene>
    <name evidence="3" type="ORF">RirG_271790</name>
</gene>
<feature type="transmembrane region" description="Helical" evidence="1">
    <location>
        <begin position="33"/>
        <end position="61"/>
    </location>
</feature>
<dbReference type="OrthoDB" id="2450046at2759"/>
<comment type="caution">
    <text evidence="3">The sequence shown here is derived from an EMBL/GenBank/DDBJ whole genome shotgun (WGS) entry which is preliminary data.</text>
</comment>